<reference evidence="2 3" key="1">
    <citation type="submission" date="2018-08" db="EMBL/GenBank/DDBJ databases">
        <title>Paenibacillus sp. M4BSY-1, whole genome shotgun sequence.</title>
        <authorList>
            <person name="Tuo L."/>
        </authorList>
    </citation>
    <scope>NUCLEOTIDE SEQUENCE [LARGE SCALE GENOMIC DNA]</scope>
    <source>
        <strain evidence="2 3">M4BSY-1</strain>
    </source>
</reference>
<sequence length="169" mass="18859">MKIRKVLLISSVLIIIGVILGIVYSQYSLKGFLLWRGIKMDQVVMTQQLSNPNGSAVLYSKSSKAGILFIENSGNRYIEISHEWAEKNNSPFMMLASSYLSILEGGVPKSSFILGGYGLVQDGEKLKLQLGDHLVEPEHHFFDSDKGILYFIHVVKNADEMESYSIVVS</sequence>
<feature type="transmembrane region" description="Helical" evidence="1">
    <location>
        <begin position="6"/>
        <end position="27"/>
    </location>
</feature>
<accession>A0A371PKI2</accession>
<proteinExistence type="predicted"/>
<keyword evidence="1" id="KW-0812">Transmembrane</keyword>
<evidence type="ECO:0000313" key="3">
    <source>
        <dbReference type="Proteomes" id="UP000261905"/>
    </source>
</evidence>
<dbReference type="OrthoDB" id="9857024at2"/>
<evidence type="ECO:0000313" key="2">
    <source>
        <dbReference type="EMBL" id="REK76714.1"/>
    </source>
</evidence>
<dbReference type="RefSeq" id="WP_116043799.1">
    <property type="nucleotide sequence ID" value="NZ_QUBQ01000001.1"/>
</dbReference>
<keyword evidence="1" id="KW-1133">Transmembrane helix</keyword>
<dbReference type="Proteomes" id="UP000261905">
    <property type="component" value="Unassembled WGS sequence"/>
</dbReference>
<protein>
    <submittedName>
        <fullName evidence="2">Uncharacterized protein</fullName>
    </submittedName>
</protein>
<comment type="caution">
    <text evidence="2">The sequence shown here is derived from an EMBL/GenBank/DDBJ whole genome shotgun (WGS) entry which is preliminary data.</text>
</comment>
<gene>
    <name evidence="2" type="ORF">DX130_06655</name>
</gene>
<dbReference type="AlphaFoldDB" id="A0A371PKI2"/>
<name>A0A371PKI2_9BACL</name>
<organism evidence="2 3">
    <name type="scientific">Paenibacillus paeoniae</name>
    <dbReference type="NCBI Taxonomy" id="2292705"/>
    <lineage>
        <taxon>Bacteria</taxon>
        <taxon>Bacillati</taxon>
        <taxon>Bacillota</taxon>
        <taxon>Bacilli</taxon>
        <taxon>Bacillales</taxon>
        <taxon>Paenibacillaceae</taxon>
        <taxon>Paenibacillus</taxon>
    </lineage>
</organism>
<keyword evidence="3" id="KW-1185">Reference proteome</keyword>
<keyword evidence="1" id="KW-0472">Membrane</keyword>
<dbReference type="EMBL" id="QUBQ01000001">
    <property type="protein sequence ID" value="REK76714.1"/>
    <property type="molecule type" value="Genomic_DNA"/>
</dbReference>
<evidence type="ECO:0000256" key="1">
    <source>
        <dbReference type="SAM" id="Phobius"/>
    </source>
</evidence>